<dbReference type="InterPro" id="IPR019379">
    <property type="entry name" value="Gamma_Secretase_Asp_P_PEN2"/>
</dbReference>
<dbReference type="Proteomes" id="UP000261420">
    <property type="component" value="Unplaced"/>
</dbReference>
<organism evidence="1 2">
    <name type="scientific">Seriola dumerili</name>
    <name type="common">Greater amberjack</name>
    <name type="synonym">Caranx dumerili</name>
    <dbReference type="NCBI Taxonomy" id="41447"/>
    <lineage>
        <taxon>Eukaryota</taxon>
        <taxon>Metazoa</taxon>
        <taxon>Chordata</taxon>
        <taxon>Craniata</taxon>
        <taxon>Vertebrata</taxon>
        <taxon>Euteleostomi</taxon>
        <taxon>Actinopterygii</taxon>
        <taxon>Neopterygii</taxon>
        <taxon>Teleostei</taxon>
        <taxon>Neoteleostei</taxon>
        <taxon>Acanthomorphata</taxon>
        <taxon>Carangaria</taxon>
        <taxon>Carangiformes</taxon>
        <taxon>Carangidae</taxon>
        <taxon>Seriola</taxon>
    </lineage>
</organism>
<reference evidence="1" key="2">
    <citation type="submission" date="2025-09" db="UniProtKB">
        <authorList>
            <consortium name="Ensembl"/>
        </authorList>
    </citation>
    <scope>IDENTIFICATION</scope>
</reference>
<proteinExistence type="predicted"/>
<sequence length="95" mass="11308">MKQRDRWLCISSLPMLVNVVWFFREAFRKPAYTEQLQIKTYVKGQRWGYWLWVDSSRAAWGELGDYLNLTLNAWPLGHTNTESKVLIQAKLIIDF</sequence>
<evidence type="ECO:0000313" key="2">
    <source>
        <dbReference type="Proteomes" id="UP000261420"/>
    </source>
</evidence>
<dbReference type="Ensembl" id="ENSSDUT00000033744.1">
    <property type="protein sequence ID" value="ENSSDUP00000033177.1"/>
    <property type="gene ID" value="ENSSDUG00000023836.1"/>
</dbReference>
<accession>A0A3B4VR50</accession>
<name>A0A3B4VR50_SERDU</name>
<protein>
    <submittedName>
        <fullName evidence="1">Uncharacterized protein</fullName>
    </submittedName>
</protein>
<dbReference type="STRING" id="41447.ENSSDUP00000033177"/>
<dbReference type="Pfam" id="PF10251">
    <property type="entry name" value="PEN-2"/>
    <property type="match status" value="1"/>
</dbReference>
<keyword evidence="2" id="KW-1185">Reference proteome</keyword>
<dbReference type="AlphaFoldDB" id="A0A3B4VR50"/>
<evidence type="ECO:0000313" key="1">
    <source>
        <dbReference type="Ensembl" id="ENSSDUP00000033177.1"/>
    </source>
</evidence>
<reference evidence="1" key="1">
    <citation type="submission" date="2025-08" db="UniProtKB">
        <authorList>
            <consortium name="Ensembl"/>
        </authorList>
    </citation>
    <scope>IDENTIFICATION</scope>
</reference>